<dbReference type="SUPFAM" id="SSF63829">
    <property type="entry name" value="Calcium-dependent phosphotriesterase"/>
    <property type="match status" value="1"/>
</dbReference>
<protein>
    <recommendedName>
        <fullName evidence="3">SMP-30/Gluconolactonase/LRE-like region domain-containing protein</fullName>
    </recommendedName>
</protein>
<keyword evidence="2" id="KW-1185">Reference proteome</keyword>
<name>A0A7X6IB88_9BACT</name>
<dbReference type="Gene3D" id="2.130.10.10">
    <property type="entry name" value="YVTN repeat-like/Quinoprotein amine dehydrogenase"/>
    <property type="match status" value="1"/>
</dbReference>
<dbReference type="Proteomes" id="UP000534783">
    <property type="component" value="Unassembled WGS sequence"/>
</dbReference>
<dbReference type="InterPro" id="IPR015943">
    <property type="entry name" value="WD40/YVTN_repeat-like_dom_sf"/>
</dbReference>
<dbReference type="RefSeq" id="WP_168060248.1">
    <property type="nucleotide sequence ID" value="NZ_VTOW01000002.1"/>
</dbReference>
<evidence type="ECO:0000313" key="2">
    <source>
        <dbReference type="Proteomes" id="UP000534783"/>
    </source>
</evidence>
<evidence type="ECO:0008006" key="3">
    <source>
        <dbReference type="Google" id="ProtNLM"/>
    </source>
</evidence>
<organism evidence="1 2">
    <name type="scientific">Candidatus Manganitrophus noduliformans</name>
    <dbReference type="NCBI Taxonomy" id="2606439"/>
    <lineage>
        <taxon>Bacteria</taxon>
        <taxon>Pseudomonadati</taxon>
        <taxon>Nitrospirota</taxon>
        <taxon>Nitrospiria</taxon>
        <taxon>Candidatus Troglogloeales</taxon>
        <taxon>Candidatus Manganitrophaceae</taxon>
        <taxon>Candidatus Manganitrophus</taxon>
    </lineage>
</organism>
<proteinExistence type="predicted"/>
<gene>
    <name evidence="1" type="ORF">MNODULE_12345</name>
</gene>
<accession>A0A7X6IB88</accession>
<evidence type="ECO:0000313" key="1">
    <source>
        <dbReference type="EMBL" id="NKE71531.1"/>
    </source>
</evidence>
<comment type="caution">
    <text evidence="1">The sequence shown here is derived from an EMBL/GenBank/DDBJ whole genome shotgun (WGS) entry which is preliminary data.</text>
</comment>
<dbReference type="EMBL" id="VTOW01000002">
    <property type="protein sequence ID" value="NKE71531.1"/>
    <property type="molecule type" value="Genomic_DNA"/>
</dbReference>
<dbReference type="AlphaFoldDB" id="A0A7X6IB88"/>
<reference evidence="1 2" key="1">
    <citation type="journal article" date="2020" name="Nature">
        <title>Bacterial chemolithoautotrophy via manganese oxidation.</title>
        <authorList>
            <person name="Yu H."/>
            <person name="Leadbetter J.R."/>
        </authorList>
    </citation>
    <scope>NUCLEOTIDE SEQUENCE [LARGE SCALE GENOMIC DNA]</scope>
    <source>
        <strain evidence="1 2">Mn-1</strain>
    </source>
</reference>
<sequence>MMRWNHAVRILVAIFTVVLLVAGGSPVFAKPGSGGGKPNGPGHDPEETVVFTLDPSTHGNPEGVAFDKRSGAFFVGAVGDGALYRGMLNDPTVTEFIPGESGKSAVGMKVAKGKLYVAGGNTGTLSVYDIATKELVASFETGGGGFLNDLVVTKEGDVFITDSFRPTLWRVTAEQVEAGSGLPEGIPMGPEVEYEAGAFNLNGIVSLRGGKRLIVVQSNNGKLFLIDLKDKAPDGRKIHPIDVEPLVGGDGLLLDRGRLIVVQGAPPTLTFVQLGHGRLRWKVLERRTDPTFRGPSTIARAWHLYLVVNADFATSNTPFTVSGIPREEEEDE</sequence>